<organism evidence="15 16">
    <name type="scientific">Dothistroma septosporum (strain NZE10 / CBS 128990)</name>
    <name type="common">Red band needle blight fungus</name>
    <name type="synonym">Mycosphaerella pini</name>
    <dbReference type="NCBI Taxonomy" id="675120"/>
    <lineage>
        <taxon>Eukaryota</taxon>
        <taxon>Fungi</taxon>
        <taxon>Dikarya</taxon>
        <taxon>Ascomycota</taxon>
        <taxon>Pezizomycotina</taxon>
        <taxon>Dothideomycetes</taxon>
        <taxon>Dothideomycetidae</taxon>
        <taxon>Mycosphaerellales</taxon>
        <taxon>Mycosphaerellaceae</taxon>
        <taxon>Dothistroma</taxon>
    </lineage>
</organism>
<dbReference type="eggNOG" id="KOG1369">
    <property type="taxonomic scope" value="Eukaryota"/>
</dbReference>
<dbReference type="EC" id="2.7.1.-" evidence="12"/>
<reference evidence="15 16" key="2">
    <citation type="journal article" date="2012" name="PLoS Pathog.">
        <title>Diverse lifestyles and strategies of plant pathogenesis encoded in the genomes of eighteen Dothideomycetes fungi.</title>
        <authorList>
            <person name="Ohm R.A."/>
            <person name="Feau N."/>
            <person name="Henrissat B."/>
            <person name="Schoch C.L."/>
            <person name="Horwitz B.A."/>
            <person name="Barry K.W."/>
            <person name="Condon B.J."/>
            <person name="Copeland A.C."/>
            <person name="Dhillon B."/>
            <person name="Glaser F."/>
            <person name="Hesse C.N."/>
            <person name="Kosti I."/>
            <person name="LaButti K."/>
            <person name="Lindquist E.A."/>
            <person name="Lucas S."/>
            <person name="Salamov A.A."/>
            <person name="Bradshaw R.E."/>
            <person name="Ciuffetti L."/>
            <person name="Hamelin R.C."/>
            <person name="Kema G.H.J."/>
            <person name="Lawrence C."/>
            <person name="Scott J.A."/>
            <person name="Spatafora J.W."/>
            <person name="Turgeon B.G."/>
            <person name="de Wit P.J.G.M."/>
            <person name="Zhong S."/>
            <person name="Goodwin S.B."/>
            <person name="Grigoriev I.V."/>
        </authorList>
    </citation>
    <scope>NUCLEOTIDE SEQUENCE [LARGE SCALE GENOMIC DNA]</scope>
    <source>
        <strain evidence="16">NZE10 / CBS 128990</strain>
    </source>
</reference>
<evidence type="ECO:0000256" key="8">
    <source>
        <dbReference type="ARBA" id="ARBA00023152"/>
    </source>
</evidence>
<evidence type="ECO:0000256" key="4">
    <source>
        <dbReference type="ARBA" id="ARBA00022679"/>
    </source>
</evidence>
<dbReference type="PANTHER" id="PTHR19443:SF16">
    <property type="entry name" value="HEXOKINASE TYPE 1-RELATED"/>
    <property type="match status" value="1"/>
</dbReference>
<dbReference type="GO" id="GO:0005524">
    <property type="term" value="F:ATP binding"/>
    <property type="evidence" value="ECO:0007669"/>
    <property type="project" value="UniProtKB-UniRule"/>
</dbReference>
<feature type="domain" description="Hexokinase N-terminal" evidence="13">
    <location>
        <begin position="43"/>
        <end position="239"/>
    </location>
</feature>
<dbReference type="AlphaFoldDB" id="N1PPG4"/>
<dbReference type="SUPFAM" id="SSF53067">
    <property type="entry name" value="Actin-like ATPase domain"/>
    <property type="match status" value="2"/>
</dbReference>
<dbReference type="Pfam" id="PF03727">
    <property type="entry name" value="Hexokinase_2"/>
    <property type="match status" value="1"/>
</dbReference>
<dbReference type="STRING" id="675120.N1PPG4"/>
<evidence type="ECO:0000256" key="10">
    <source>
        <dbReference type="ARBA" id="ARBA00047905"/>
    </source>
</evidence>
<dbReference type="OrthoDB" id="419537at2759"/>
<dbReference type="GO" id="GO:0004340">
    <property type="term" value="F:glucokinase activity"/>
    <property type="evidence" value="ECO:0007669"/>
    <property type="project" value="TreeGrafter"/>
</dbReference>
<protein>
    <recommendedName>
        <fullName evidence="12">Phosphotransferase</fullName>
        <ecNumber evidence="12">2.7.1.-</ecNumber>
    </recommendedName>
</protein>
<dbReference type="Proteomes" id="UP000016933">
    <property type="component" value="Unassembled WGS sequence"/>
</dbReference>
<evidence type="ECO:0000256" key="11">
    <source>
        <dbReference type="ARBA" id="ARBA00048160"/>
    </source>
</evidence>
<dbReference type="InterPro" id="IPR043129">
    <property type="entry name" value="ATPase_NBD"/>
</dbReference>
<dbReference type="FunFam" id="3.40.367.20:FF:000004">
    <property type="entry name" value="Phosphotransferase"/>
    <property type="match status" value="1"/>
</dbReference>
<dbReference type="HOGENOM" id="CLU_014393_5_2_1"/>
<gene>
    <name evidence="15" type="ORF">DOTSEDRAFT_44535</name>
</gene>
<comment type="pathway">
    <text evidence="1">Carbohydrate degradation; glycolysis; D-glyceraldehyde 3-phosphate and glycerone phosphate from D-glucose: step 1/4.</text>
</comment>
<dbReference type="FunFam" id="3.30.420.40:FF:000805">
    <property type="entry name" value="Hexokinase-2"/>
    <property type="match status" value="1"/>
</dbReference>
<comment type="catalytic activity">
    <reaction evidence="11">
        <text>D-glucose + ATP = D-glucose 6-phosphate + ADP + H(+)</text>
        <dbReference type="Rhea" id="RHEA:17825"/>
        <dbReference type="ChEBI" id="CHEBI:4167"/>
        <dbReference type="ChEBI" id="CHEBI:15378"/>
        <dbReference type="ChEBI" id="CHEBI:30616"/>
        <dbReference type="ChEBI" id="CHEBI:61548"/>
        <dbReference type="ChEBI" id="CHEBI:456216"/>
        <dbReference type="EC" id="2.7.1.1"/>
    </reaction>
    <physiologicalReaction direction="left-to-right" evidence="11">
        <dbReference type="Rhea" id="RHEA:17826"/>
    </physiologicalReaction>
</comment>
<evidence type="ECO:0000256" key="6">
    <source>
        <dbReference type="ARBA" id="ARBA00022777"/>
    </source>
</evidence>
<keyword evidence="5 12" id="KW-0547">Nucleotide-binding</keyword>
<evidence type="ECO:0000256" key="5">
    <source>
        <dbReference type="ARBA" id="ARBA00022741"/>
    </source>
</evidence>
<evidence type="ECO:0000256" key="7">
    <source>
        <dbReference type="ARBA" id="ARBA00022840"/>
    </source>
</evidence>
<dbReference type="GO" id="GO:0006096">
    <property type="term" value="P:glycolytic process"/>
    <property type="evidence" value="ECO:0007669"/>
    <property type="project" value="UniProtKB-UniPathway"/>
</dbReference>
<keyword evidence="16" id="KW-1185">Reference proteome</keyword>
<dbReference type="GO" id="GO:0001678">
    <property type="term" value="P:intracellular glucose homeostasis"/>
    <property type="evidence" value="ECO:0007669"/>
    <property type="project" value="InterPro"/>
</dbReference>
<dbReference type="GO" id="GO:0006013">
    <property type="term" value="P:mannose metabolic process"/>
    <property type="evidence" value="ECO:0007669"/>
    <property type="project" value="TreeGrafter"/>
</dbReference>
<dbReference type="PRINTS" id="PR00475">
    <property type="entry name" value="HEXOKINASE"/>
</dbReference>
<dbReference type="EMBL" id="KB446539">
    <property type="protein sequence ID" value="EME44270.1"/>
    <property type="molecule type" value="Genomic_DNA"/>
</dbReference>
<keyword evidence="6 12" id="KW-0418">Kinase</keyword>
<dbReference type="InterPro" id="IPR022672">
    <property type="entry name" value="Hexokinase_N"/>
</dbReference>
<dbReference type="GO" id="GO:0005829">
    <property type="term" value="C:cytosol"/>
    <property type="evidence" value="ECO:0007669"/>
    <property type="project" value="TreeGrafter"/>
</dbReference>
<comment type="similarity">
    <text evidence="3 12">Belongs to the hexokinase family.</text>
</comment>
<dbReference type="Gene3D" id="3.30.420.40">
    <property type="match status" value="1"/>
</dbReference>
<feature type="domain" description="Hexokinase C-terminal" evidence="14">
    <location>
        <begin position="246"/>
        <end position="483"/>
    </location>
</feature>
<dbReference type="Gene3D" id="3.40.367.20">
    <property type="match status" value="1"/>
</dbReference>
<evidence type="ECO:0000256" key="9">
    <source>
        <dbReference type="ARBA" id="ARBA00044613"/>
    </source>
</evidence>
<reference evidence="16" key="1">
    <citation type="journal article" date="2012" name="PLoS Genet.">
        <title>The genomes of the fungal plant pathogens Cladosporium fulvum and Dothistroma septosporum reveal adaptation to different hosts and lifestyles but also signatures of common ancestry.</title>
        <authorList>
            <person name="de Wit P.J.G.M."/>
            <person name="van der Burgt A."/>
            <person name="Oekmen B."/>
            <person name="Stergiopoulos I."/>
            <person name="Abd-Elsalam K.A."/>
            <person name="Aerts A.L."/>
            <person name="Bahkali A.H."/>
            <person name="Beenen H.G."/>
            <person name="Chettri P."/>
            <person name="Cox M.P."/>
            <person name="Datema E."/>
            <person name="de Vries R.P."/>
            <person name="Dhillon B."/>
            <person name="Ganley A.R."/>
            <person name="Griffiths S.A."/>
            <person name="Guo Y."/>
            <person name="Hamelin R.C."/>
            <person name="Henrissat B."/>
            <person name="Kabir M.S."/>
            <person name="Jashni M.K."/>
            <person name="Kema G."/>
            <person name="Klaubauf S."/>
            <person name="Lapidus A."/>
            <person name="Levasseur A."/>
            <person name="Lindquist E."/>
            <person name="Mehrabi R."/>
            <person name="Ohm R.A."/>
            <person name="Owen T.J."/>
            <person name="Salamov A."/>
            <person name="Schwelm A."/>
            <person name="Schijlen E."/>
            <person name="Sun H."/>
            <person name="van den Burg H.A."/>
            <person name="van Ham R.C.H.J."/>
            <person name="Zhang S."/>
            <person name="Goodwin S.B."/>
            <person name="Grigoriev I.V."/>
            <person name="Collemare J."/>
            <person name="Bradshaw R.E."/>
        </authorList>
    </citation>
    <scope>NUCLEOTIDE SEQUENCE [LARGE SCALE GENOMIC DNA]</scope>
    <source>
        <strain evidence="16">NZE10 / CBS 128990</strain>
    </source>
</reference>
<evidence type="ECO:0000256" key="12">
    <source>
        <dbReference type="RuleBase" id="RU362007"/>
    </source>
</evidence>
<comment type="catalytic activity">
    <reaction evidence="10">
        <text>D-fructose + ATP = D-fructose 6-phosphate + ADP + H(+)</text>
        <dbReference type="Rhea" id="RHEA:16125"/>
        <dbReference type="ChEBI" id="CHEBI:15378"/>
        <dbReference type="ChEBI" id="CHEBI:30616"/>
        <dbReference type="ChEBI" id="CHEBI:37721"/>
        <dbReference type="ChEBI" id="CHEBI:61527"/>
        <dbReference type="ChEBI" id="CHEBI:456216"/>
        <dbReference type="EC" id="2.7.1.1"/>
    </reaction>
    <physiologicalReaction direction="left-to-right" evidence="10">
        <dbReference type="Rhea" id="RHEA:16126"/>
    </physiologicalReaction>
</comment>
<dbReference type="OMA" id="LICVIND"/>
<evidence type="ECO:0000313" key="16">
    <source>
        <dbReference type="Proteomes" id="UP000016933"/>
    </source>
</evidence>
<evidence type="ECO:0000256" key="1">
    <source>
        <dbReference type="ARBA" id="ARBA00004888"/>
    </source>
</evidence>
<accession>N1PPG4</accession>
<dbReference type="GO" id="GO:0019158">
    <property type="term" value="F:mannokinase activity"/>
    <property type="evidence" value="ECO:0007669"/>
    <property type="project" value="TreeGrafter"/>
</dbReference>
<dbReference type="GO" id="GO:0005739">
    <property type="term" value="C:mitochondrion"/>
    <property type="evidence" value="ECO:0007669"/>
    <property type="project" value="TreeGrafter"/>
</dbReference>
<evidence type="ECO:0000313" key="15">
    <source>
        <dbReference type="EMBL" id="EME44270.1"/>
    </source>
</evidence>
<evidence type="ECO:0000256" key="2">
    <source>
        <dbReference type="ARBA" id="ARBA00005028"/>
    </source>
</evidence>
<evidence type="ECO:0000259" key="14">
    <source>
        <dbReference type="Pfam" id="PF03727"/>
    </source>
</evidence>
<comment type="pathway">
    <text evidence="2">Carbohydrate metabolism; hexose metabolism.</text>
</comment>
<dbReference type="UniPathway" id="UPA00109">
    <property type="reaction ID" value="UER00180"/>
</dbReference>
<sequence>MQHSTRKTAAWYPDQRAVVVVVCAVHAARSEPRALSAKLEIPLEQIERLFEVNTKELYKIVDAFEHDLKAGLEAGGSTIPMNLTWVFDPPSGNETGSFLALDLGGTNIRICWITLNGRGMKTEMIQDSYKLPSKIRTGDADALWNNVAHSLQKFIEKHGLGGTAEQPIPFGFTFSYPATPHYIDHGILQRWTKGLDINGVEGEDAAGQLREAMEKKQNLPFRLVALINDTTGAMVASMYNDPSTIIGAIFGTGCNAAYMQDCSSIPRLPYEVPKDRKMAINCEYGAFDDQHRVLPRTKYDIQIDEESPKPGQQTFEKLSAGYYLGEIFRLAMVDLHDQGLVFKDQPNQKLRTPYVLDTGFLSLLEDDSSRNMSASKKQYKELLNINATDEEMTVSHRLAEAIAVRGARLCACGVAAICTMKNIQRGHVAADGSVANKHPKFQKRWADALGEVIGWPKNRTEDPITMVSAEDGSGIGAAVIAAMTVDRASRRDSLRISDQKIGQ</sequence>
<dbReference type="Gene3D" id="1.10.287.1250">
    <property type="match status" value="1"/>
</dbReference>
<dbReference type="InterPro" id="IPR001312">
    <property type="entry name" value="Hexokinase"/>
</dbReference>
<keyword evidence="4 12" id="KW-0808">Transferase</keyword>
<name>N1PPG4_DOTSN</name>
<keyword evidence="7 12" id="KW-0067">ATP-binding</keyword>
<dbReference type="Pfam" id="PF00349">
    <property type="entry name" value="Hexokinase_1"/>
    <property type="match status" value="1"/>
</dbReference>
<dbReference type="InterPro" id="IPR022673">
    <property type="entry name" value="Hexokinase_C"/>
</dbReference>
<evidence type="ECO:0000259" key="13">
    <source>
        <dbReference type="Pfam" id="PF00349"/>
    </source>
</evidence>
<comment type="catalytic activity">
    <reaction evidence="9">
        <text>a D-hexose + ATP = a D-hexose 6-phosphate + ADP + H(+)</text>
        <dbReference type="Rhea" id="RHEA:22740"/>
        <dbReference type="ChEBI" id="CHEBI:4194"/>
        <dbReference type="ChEBI" id="CHEBI:15378"/>
        <dbReference type="ChEBI" id="CHEBI:30616"/>
        <dbReference type="ChEBI" id="CHEBI:229467"/>
        <dbReference type="ChEBI" id="CHEBI:456216"/>
        <dbReference type="EC" id="2.7.1.1"/>
    </reaction>
    <physiologicalReaction direction="left-to-right" evidence="9">
        <dbReference type="Rhea" id="RHEA:22741"/>
    </physiologicalReaction>
</comment>
<dbReference type="PANTHER" id="PTHR19443">
    <property type="entry name" value="HEXOKINASE"/>
    <property type="match status" value="1"/>
</dbReference>
<dbReference type="GO" id="GO:0006006">
    <property type="term" value="P:glucose metabolic process"/>
    <property type="evidence" value="ECO:0007669"/>
    <property type="project" value="TreeGrafter"/>
</dbReference>
<dbReference type="PROSITE" id="PS51748">
    <property type="entry name" value="HEXOKINASE_2"/>
    <property type="match status" value="1"/>
</dbReference>
<dbReference type="GO" id="GO:0005536">
    <property type="term" value="F:D-glucose binding"/>
    <property type="evidence" value="ECO:0007669"/>
    <property type="project" value="InterPro"/>
</dbReference>
<evidence type="ECO:0000256" key="3">
    <source>
        <dbReference type="ARBA" id="ARBA00009225"/>
    </source>
</evidence>
<proteinExistence type="inferred from homology"/>
<keyword evidence="8 12" id="KW-0324">Glycolysis</keyword>
<dbReference type="GO" id="GO:0008865">
    <property type="term" value="F:fructokinase activity"/>
    <property type="evidence" value="ECO:0007669"/>
    <property type="project" value="TreeGrafter"/>
</dbReference>